<dbReference type="RefSeq" id="WP_165613144.1">
    <property type="nucleotide sequence ID" value="NZ_FRAG01000093.1"/>
</dbReference>
<dbReference type="EMBL" id="FRAG01000093">
    <property type="protein sequence ID" value="SHK56771.1"/>
    <property type="molecule type" value="Genomic_DNA"/>
</dbReference>
<proteinExistence type="predicted"/>
<keyword evidence="2" id="KW-1185">Reference proteome</keyword>
<accession>A0A1M6TII1</accession>
<dbReference type="AlphaFoldDB" id="A0A1M6TII1"/>
<evidence type="ECO:0000313" key="1">
    <source>
        <dbReference type="EMBL" id="SHK56771.1"/>
    </source>
</evidence>
<protein>
    <submittedName>
        <fullName evidence="1">Uncharacterized protein</fullName>
    </submittedName>
</protein>
<gene>
    <name evidence="1" type="ORF">SAMN02745912_03697</name>
</gene>
<name>A0A1M6TII1_PARC5</name>
<sequence length="58" mass="6257">MALTKVGKASNVKFSFKYGHNHVGIAPSVTYPYGVGFTFKGAEQTYSPPSVANSQKNF</sequence>
<organism evidence="1 2">
    <name type="scientific">Paramaledivibacter caminithermalis (strain DSM 15212 / CIP 107654 / DViRD3)</name>
    <name type="common">Clostridium caminithermale</name>
    <dbReference type="NCBI Taxonomy" id="1121301"/>
    <lineage>
        <taxon>Bacteria</taxon>
        <taxon>Bacillati</taxon>
        <taxon>Bacillota</taxon>
        <taxon>Clostridia</taxon>
        <taxon>Peptostreptococcales</taxon>
        <taxon>Caminicellaceae</taxon>
        <taxon>Paramaledivibacter</taxon>
    </lineage>
</organism>
<reference evidence="1 2" key="1">
    <citation type="submission" date="2016-11" db="EMBL/GenBank/DDBJ databases">
        <authorList>
            <person name="Jaros S."/>
            <person name="Januszkiewicz K."/>
            <person name="Wedrychowicz H."/>
        </authorList>
    </citation>
    <scope>NUCLEOTIDE SEQUENCE [LARGE SCALE GENOMIC DNA]</scope>
    <source>
        <strain evidence="1 2">DSM 15212</strain>
    </source>
</reference>
<dbReference type="Proteomes" id="UP000184465">
    <property type="component" value="Unassembled WGS sequence"/>
</dbReference>
<evidence type="ECO:0000313" key="2">
    <source>
        <dbReference type="Proteomes" id="UP000184465"/>
    </source>
</evidence>